<evidence type="ECO:0000256" key="3">
    <source>
        <dbReference type="ARBA" id="ARBA00022679"/>
    </source>
</evidence>
<evidence type="ECO:0000256" key="6">
    <source>
        <dbReference type="ARBA" id="ARBA00023136"/>
    </source>
</evidence>
<evidence type="ECO:0000256" key="8">
    <source>
        <dbReference type="SAM" id="MobiDB-lite"/>
    </source>
</evidence>
<dbReference type="AlphaFoldDB" id="A0A1J9Q7T4"/>
<organism evidence="9 10">
    <name type="scientific">Blastomyces percursus</name>
    <dbReference type="NCBI Taxonomy" id="1658174"/>
    <lineage>
        <taxon>Eukaryota</taxon>
        <taxon>Fungi</taxon>
        <taxon>Dikarya</taxon>
        <taxon>Ascomycota</taxon>
        <taxon>Pezizomycotina</taxon>
        <taxon>Eurotiomycetes</taxon>
        <taxon>Eurotiomycetidae</taxon>
        <taxon>Onygenales</taxon>
        <taxon>Ajellomycetaceae</taxon>
        <taxon>Blastomyces</taxon>
    </lineage>
</organism>
<dbReference type="OrthoDB" id="2849215at2759"/>
<keyword evidence="10" id="KW-1185">Reference proteome</keyword>
<keyword evidence="5" id="KW-1133">Transmembrane helix</keyword>
<dbReference type="InterPro" id="IPR029044">
    <property type="entry name" value="Nucleotide-diphossugar_trans"/>
</dbReference>
<keyword evidence="4" id="KW-0812">Transmembrane</keyword>
<sequence length="378" mass="42819">MNQDDVTVIIPYLKSTQELVNTIISIIANAPRRIILVTIEENHQLLEERVNKLRLQPGKTELQVKVVPKPNKREQMAAGIRDVNTKITVFADDDVIWPPNLLQWISAPFEAKKEMGAVVTCQRLQRRNPRNLIHRIWLFLGALYLERRNFDCAATIYMDGGIACISGRTAAYRTSIVQDEDFLQAFCNETCWGNKLCPDDDNFLTRWITEKGWDILAQNTWLLPLRDSFQDVAGPVVESRDRCRNKCGIQKEVELNTKDFEGWDLGWGFAELPISSTGSIGTYCSWMIHRKGLGSVRPTTPHREAHIHRIHLGISSMGASVKNAWPPNTGRTCDHCSRSYGKIIPSFQSVSSKSQPCSRRVEGTNPPVQPPGWPSTRL</sequence>
<dbReference type="Gene3D" id="3.90.550.10">
    <property type="entry name" value="Spore Coat Polysaccharide Biosynthesis Protein SpsA, Chain A"/>
    <property type="match status" value="1"/>
</dbReference>
<keyword evidence="3" id="KW-0808">Transferase</keyword>
<comment type="subcellular location">
    <subcellularLocation>
        <location evidence="1">Membrane</location>
    </subcellularLocation>
</comment>
<evidence type="ECO:0008006" key="11">
    <source>
        <dbReference type="Google" id="ProtNLM"/>
    </source>
</evidence>
<reference evidence="9 10" key="1">
    <citation type="submission" date="2015-08" db="EMBL/GenBank/DDBJ databases">
        <title>Emmonsia species relationships and genome sequence.</title>
        <authorList>
            <person name="Cuomo C.A."/>
            <person name="Schwartz I.S."/>
            <person name="Kenyon C."/>
            <person name="De Hoog G.S."/>
            <person name="Govender N.P."/>
            <person name="Botha A."/>
            <person name="Moreno L."/>
            <person name="De Vries M."/>
            <person name="Munoz J.F."/>
            <person name="Stielow J.B."/>
        </authorList>
    </citation>
    <scope>NUCLEOTIDE SEQUENCE [LARGE SCALE GENOMIC DNA]</scope>
    <source>
        <strain evidence="9 10">EI222</strain>
    </source>
</reference>
<evidence type="ECO:0000313" key="9">
    <source>
        <dbReference type="EMBL" id="OJD24130.1"/>
    </source>
</evidence>
<evidence type="ECO:0000256" key="1">
    <source>
        <dbReference type="ARBA" id="ARBA00004370"/>
    </source>
</evidence>
<dbReference type="InterPro" id="IPR052427">
    <property type="entry name" value="Glycosyltrans_GT2/GT47"/>
</dbReference>
<proteinExistence type="predicted"/>
<dbReference type="EMBL" id="LGTZ01000629">
    <property type="protein sequence ID" value="OJD24130.1"/>
    <property type="molecule type" value="Genomic_DNA"/>
</dbReference>
<dbReference type="Proteomes" id="UP000242791">
    <property type="component" value="Unassembled WGS sequence"/>
</dbReference>
<dbReference type="PANTHER" id="PTHR47844">
    <property type="entry name" value="SYNTHASE CPS1, PUTATIVE (AFU_ORTHOLOGUE AFUA_7G02500)-RELATED"/>
    <property type="match status" value="1"/>
</dbReference>
<dbReference type="SUPFAM" id="SSF53448">
    <property type="entry name" value="Nucleotide-diphospho-sugar transferases"/>
    <property type="match status" value="1"/>
</dbReference>
<comment type="caution">
    <text evidence="9">The sequence shown here is derived from an EMBL/GenBank/DDBJ whole genome shotgun (WGS) entry which is preliminary data.</text>
</comment>
<dbReference type="STRING" id="1658174.A0A1J9Q7T4"/>
<dbReference type="GO" id="GO:0016757">
    <property type="term" value="F:glycosyltransferase activity"/>
    <property type="evidence" value="ECO:0007669"/>
    <property type="project" value="UniProtKB-KW"/>
</dbReference>
<dbReference type="GO" id="GO:0016020">
    <property type="term" value="C:membrane"/>
    <property type="evidence" value="ECO:0007669"/>
    <property type="project" value="UniProtKB-SubCell"/>
</dbReference>
<keyword evidence="6" id="KW-0472">Membrane</keyword>
<dbReference type="Pfam" id="PF13641">
    <property type="entry name" value="Glyco_tranf_2_3"/>
    <property type="match status" value="1"/>
</dbReference>
<dbReference type="PANTHER" id="PTHR47844:SF1">
    <property type="entry name" value="EXOSTOSIN-LIKE 2"/>
    <property type="match status" value="1"/>
</dbReference>
<name>A0A1J9Q7T4_9EURO</name>
<evidence type="ECO:0000313" key="10">
    <source>
        <dbReference type="Proteomes" id="UP000242791"/>
    </source>
</evidence>
<protein>
    <recommendedName>
        <fullName evidence="11">Glycosyltransferase 2-like domain-containing protein</fullName>
    </recommendedName>
</protein>
<keyword evidence="2" id="KW-0328">Glycosyltransferase</keyword>
<feature type="region of interest" description="Disordered" evidence="8">
    <location>
        <begin position="353"/>
        <end position="378"/>
    </location>
</feature>
<dbReference type="VEuPathDB" id="FungiDB:ACJ73_04511"/>
<keyword evidence="7" id="KW-0325">Glycoprotein</keyword>
<evidence type="ECO:0000256" key="2">
    <source>
        <dbReference type="ARBA" id="ARBA00022676"/>
    </source>
</evidence>
<evidence type="ECO:0000256" key="4">
    <source>
        <dbReference type="ARBA" id="ARBA00022692"/>
    </source>
</evidence>
<gene>
    <name evidence="9" type="ORF">ACJ73_04511</name>
</gene>
<feature type="compositionally biased region" description="Pro residues" evidence="8">
    <location>
        <begin position="367"/>
        <end position="378"/>
    </location>
</feature>
<evidence type="ECO:0000256" key="5">
    <source>
        <dbReference type="ARBA" id="ARBA00022989"/>
    </source>
</evidence>
<accession>A0A1J9Q7T4</accession>
<evidence type="ECO:0000256" key="7">
    <source>
        <dbReference type="ARBA" id="ARBA00023180"/>
    </source>
</evidence>